<dbReference type="InterPro" id="IPR024740">
    <property type="entry name" value="Hen1_N"/>
</dbReference>
<dbReference type="PANTHER" id="PTHR21404:SF3">
    <property type="entry name" value="SMALL RNA 2'-O-METHYLTRANSFERASE"/>
    <property type="match status" value="1"/>
</dbReference>
<comment type="caution">
    <text evidence="14">The sequence shown here is derived from an EMBL/GenBank/DDBJ whole genome shotgun (WGS) entry which is preliminary data.</text>
</comment>
<keyword evidence="7" id="KW-0479">Metal-binding</keyword>
<evidence type="ECO:0000256" key="5">
    <source>
        <dbReference type="ARBA" id="ARBA00022679"/>
    </source>
</evidence>
<evidence type="ECO:0000256" key="3">
    <source>
        <dbReference type="ARBA" id="ARBA00021330"/>
    </source>
</evidence>
<feature type="domain" description="Hen1 N-terminal" evidence="13">
    <location>
        <begin position="1"/>
        <end position="240"/>
    </location>
</feature>
<organism evidence="14 15">
    <name type="scientific">Chitinophaga tropicalis</name>
    <dbReference type="NCBI Taxonomy" id="2683588"/>
    <lineage>
        <taxon>Bacteria</taxon>
        <taxon>Pseudomonadati</taxon>
        <taxon>Bacteroidota</taxon>
        <taxon>Chitinophagia</taxon>
        <taxon>Chitinophagales</taxon>
        <taxon>Chitinophagaceae</taxon>
        <taxon>Chitinophaga</taxon>
    </lineage>
</organism>
<keyword evidence="15" id="KW-1185">Reference proteome</keyword>
<dbReference type="Gene3D" id="3.40.50.150">
    <property type="entry name" value="Vaccinia Virus protein VP39"/>
    <property type="match status" value="1"/>
</dbReference>
<dbReference type="InterPro" id="IPR038546">
    <property type="entry name" value="Hen1_N_sf"/>
</dbReference>
<gene>
    <name evidence="14" type="ORF">GO493_28455</name>
</gene>
<evidence type="ECO:0000313" key="14">
    <source>
        <dbReference type="EMBL" id="MVT12224.1"/>
    </source>
</evidence>
<dbReference type="PANTHER" id="PTHR21404">
    <property type="entry name" value="HEN1"/>
    <property type="match status" value="1"/>
</dbReference>
<keyword evidence="6" id="KW-0949">S-adenosyl-L-methionine</keyword>
<dbReference type="CDD" id="cd02440">
    <property type="entry name" value="AdoMet_MTases"/>
    <property type="match status" value="1"/>
</dbReference>
<comment type="similarity">
    <text evidence="2">Belongs to the methyltransferase superfamily. HEN1 family.</text>
</comment>
<dbReference type="Proteomes" id="UP000461730">
    <property type="component" value="Unassembled WGS sequence"/>
</dbReference>
<dbReference type="Gene3D" id="3.30.1610.20">
    <property type="entry name" value="Hen1, N-terminal domain"/>
    <property type="match status" value="1"/>
</dbReference>
<evidence type="ECO:0000259" key="13">
    <source>
        <dbReference type="Pfam" id="PF12623"/>
    </source>
</evidence>
<evidence type="ECO:0000256" key="9">
    <source>
        <dbReference type="ARBA" id="ARBA00022884"/>
    </source>
</evidence>
<dbReference type="GO" id="GO:0031047">
    <property type="term" value="P:regulatory ncRNA-mediated gene silencing"/>
    <property type="evidence" value="ECO:0007669"/>
    <property type="project" value="UniProtKB-KW"/>
</dbReference>
<comment type="cofactor">
    <cofactor evidence="1">
        <name>Mg(2+)</name>
        <dbReference type="ChEBI" id="CHEBI:18420"/>
    </cofactor>
</comment>
<dbReference type="NCBIfam" id="TIGR04074">
    <property type="entry name" value="bacter_Hen1"/>
    <property type="match status" value="1"/>
</dbReference>
<protein>
    <recommendedName>
        <fullName evidence="3">Small RNA 2'-O-methyltransferase</fullName>
        <ecNumber evidence="11">2.1.1.386</ecNumber>
    </recommendedName>
</protein>
<name>A0A7K1UCY0_9BACT</name>
<evidence type="ECO:0000256" key="1">
    <source>
        <dbReference type="ARBA" id="ARBA00001946"/>
    </source>
</evidence>
<comment type="catalytic activity">
    <reaction evidence="12">
        <text>small RNA 3'-end nucleotide + S-adenosyl-L-methionine = small RNA 3'-end 2'-O-methylnucleotide + S-adenosyl-L-homocysteine + H(+)</text>
        <dbReference type="Rhea" id="RHEA:37887"/>
        <dbReference type="Rhea" id="RHEA-COMP:10415"/>
        <dbReference type="Rhea" id="RHEA-COMP:10416"/>
        <dbReference type="ChEBI" id="CHEBI:15378"/>
        <dbReference type="ChEBI" id="CHEBI:57856"/>
        <dbReference type="ChEBI" id="CHEBI:59789"/>
        <dbReference type="ChEBI" id="CHEBI:74896"/>
        <dbReference type="ChEBI" id="CHEBI:74898"/>
        <dbReference type="EC" id="2.1.1.386"/>
    </reaction>
</comment>
<dbReference type="InterPro" id="IPR029063">
    <property type="entry name" value="SAM-dependent_MTases_sf"/>
</dbReference>
<dbReference type="GO" id="GO:0046872">
    <property type="term" value="F:metal ion binding"/>
    <property type="evidence" value="ECO:0007669"/>
    <property type="project" value="UniProtKB-KW"/>
</dbReference>
<dbReference type="InterPro" id="IPR024026">
    <property type="entry name" value="3'-RNA_MeTfrase_Hen1_bac"/>
</dbReference>
<dbReference type="GO" id="GO:0001510">
    <property type="term" value="P:RNA methylation"/>
    <property type="evidence" value="ECO:0007669"/>
    <property type="project" value="InterPro"/>
</dbReference>
<evidence type="ECO:0000256" key="11">
    <source>
        <dbReference type="ARBA" id="ARBA00035025"/>
    </source>
</evidence>
<dbReference type="Pfam" id="PF12623">
    <property type="entry name" value="Hen1_L"/>
    <property type="match status" value="1"/>
</dbReference>
<keyword evidence="8" id="KW-0460">Magnesium</keyword>
<sequence>MLLTITTTHTPATDLGYLLHKHPARLQSFEIKSGKAHVFYPQVSEEICTCAILLDIDPVELVRGNGNPSQFALEQYVNDRPYVASSFMSSAIAKGFSSALNGKCKDKPDLVNVAIPLEIKLAVLPVGGGEDMLQRIFGPLGYGITAERHLLDPRFPEWGESRYFTVTLKNTITLQSLLSHLYVLIPVLDNDKHYWVNDEEVQKLLDKGKGWLEEHPEKEMIVRRYLRNQRSLANEALNMLLQEEPVATEDNPQKIRLHDKRLESVAAEIEASGVKTVIDLGCGEGKLLKLLMKQPQLTKIIGMDVSPRSLEIAGRRLKIDRLTEYQLEKLSLIQGALTYRDRRLEGFDLAALVEVIEHLDADRLTALEKNVFYFARPGTVIVTTPNKEWNITFTTETDKMRHSDHRFEWTRAELKNWCEQVGEAYQYSYAIKPLGDEVEGAGAPTQMAIFKKL</sequence>
<accession>A0A7K1UCY0</accession>
<dbReference type="GO" id="GO:0090486">
    <property type="term" value="F:small RNA 2'-O-methyltransferase activity"/>
    <property type="evidence" value="ECO:0007669"/>
    <property type="project" value="UniProtKB-EC"/>
</dbReference>
<dbReference type="InterPro" id="IPR026610">
    <property type="entry name" value="Hen1"/>
</dbReference>
<reference evidence="14 15" key="1">
    <citation type="submission" date="2019-12" db="EMBL/GenBank/DDBJ databases">
        <title>Chitinophaga sp. strain ysch24 (GDMCC 1.1355), whole genome shotgun sequence.</title>
        <authorList>
            <person name="Zhang X."/>
        </authorList>
    </citation>
    <scope>NUCLEOTIDE SEQUENCE [LARGE SCALE GENOMIC DNA]</scope>
    <source>
        <strain evidence="15">ysch24</strain>
    </source>
</reference>
<evidence type="ECO:0000256" key="6">
    <source>
        <dbReference type="ARBA" id="ARBA00022691"/>
    </source>
</evidence>
<evidence type="ECO:0000256" key="4">
    <source>
        <dbReference type="ARBA" id="ARBA00022603"/>
    </source>
</evidence>
<evidence type="ECO:0000256" key="8">
    <source>
        <dbReference type="ARBA" id="ARBA00022842"/>
    </source>
</evidence>
<dbReference type="EC" id="2.1.1.386" evidence="11"/>
<evidence type="ECO:0000256" key="10">
    <source>
        <dbReference type="ARBA" id="ARBA00023158"/>
    </source>
</evidence>
<keyword evidence="10" id="KW-0943">RNA-mediated gene silencing</keyword>
<dbReference type="Pfam" id="PF13489">
    <property type="entry name" value="Methyltransf_23"/>
    <property type="match status" value="1"/>
</dbReference>
<evidence type="ECO:0000256" key="7">
    <source>
        <dbReference type="ARBA" id="ARBA00022723"/>
    </source>
</evidence>
<dbReference type="AlphaFoldDB" id="A0A7K1UCY0"/>
<evidence type="ECO:0000313" key="15">
    <source>
        <dbReference type="Proteomes" id="UP000461730"/>
    </source>
</evidence>
<evidence type="ECO:0000256" key="12">
    <source>
        <dbReference type="ARBA" id="ARBA00048418"/>
    </source>
</evidence>
<dbReference type="GO" id="GO:0003723">
    <property type="term" value="F:RNA binding"/>
    <property type="evidence" value="ECO:0007669"/>
    <property type="project" value="UniProtKB-KW"/>
</dbReference>
<keyword evidence="9" id="KW-0694">RNA-binding</keyword>
<keyword evidence="5 14" id="KW-0808">Transferase</keyword>
<keyword evidence="4 14" id="KW-0489">Methyltransferase</keyword>
<dbReference type="SUPFAM" id="SSF53335">
    <property type="entry name" value="S-adenosyl-L-methionine-dependent methyltransferases"/>
    <property type="match status" value="1"/>
</dbReference>
<proteinExistence type="inferred from homology"/>
<dbReference type="EMBL" id="WRXN01000020">
    <property type="protein sequence ID" value="MVT12224.1"/>
    <property type="molecule type" value="Genomic_DNA"/>
</dbReference>
<evidence type="ECO:0000256" key="2">
    <source>
        <dbReference type="ARBA" id="ARBA00009026"/>
    </source>
</evidence>
<dbReference type="RefSeq" id="WP_157309646.1">
    <property type="nucleotide sequence ID" value="NZ_WRXN01000020.1"/>
</dbReference>